<evidence type="ECO:0000259" key="7">
    <source>
        <dbReference type="Pfam" id="PF04542"/>
    </source>
</evidence>
<feature type="compositionally biased region" description="Low complexity" evidence="6">
    <location>
        <begin position="255"/>
        <end position="297"/>
    </location>
</feature>
<dbReference type="InterPro" id="IPR007627">
    <property type="entry name" value="RNA_pol_sigma70_r2"/>
</dbReference>
<evidence type="ECO:0000256" key="3">
    <source>
        <dbReference type="ARBA" id="ARBA00023082"/>
    </source>
</evidence>
<reference evidence="9" key="1">
    <citation type="submission" date="2024-05" db="EMBL/GenBank/DDBJ databases">
        <title>Whole genome shotgun sequence of Streptomyces hygroscopicus NBRC 113678.</title>
        <authorList>
            <person name="Komaki H."/>
            <person name="Tamura T."/>
        </authorList>
    </citation>
    <scope>NUCLEOTIDE SEQUENCE</scope>
    <source>
        <strain evidence="9">N11-34</strain>
    </source>
</reference>
<evidence type="ECO:0000256" key="6">
    <source>
        <dbReference type="SAM" id="MobiDB-lite"/>
    </source>
</evidence>
<dbReference type="PANTHER" id="PTHR43133">
    <property type="entry name" value="RNA POLYMERASE ECF-TYPE SIGMA FACTO"/>
    <property type="match status" value="1"/>
</dbReference>
<feature type="domain" description="RNA polymerase sigma factor 70 region 4 type 2" evidence="8">
    <location>
        <begin position="186"/>
        <end position="236"/>
    </location>
</feature>
<dbReference type="InterPro" id="IPR014325">
    <property type="entry name" value="RNA_pol_sigma-E_actinobac"/>
</dbReference>
<keyword evidence="3" id="KW-0731">Sigma factor</keyword>
<dbReference type="InterPro" id="IPR036388">
    <property type="entry name" value="WH-like_DNA-bd_sf"/>
</dbReference>
<dbReference type="SUPFAM" id="SSF88946">
    <property type="entry name" value="Sigma2 domain of RNA polymerase sigma factors"/>
    <property type="match status" value="1"/>
</dbReference>
<dbReference type="Proteomes" id="UP001054854">
    <property type="component" value="Unassembled WGS sequence"/>
</dbReference>
<evidence type="ECO:0000256" key="4">
    <source>
        <dbReference type="ARBA" id="ARBA00023125"/>
    </source>
</evidence>
<name>A0ABQ3U0W1_STRHY</name>
<dbReference type="EMBL" id="BNEK01000003">
    <property type="protein sequence ID" value="GHJ29250.1"/>
    <property type="molecule type" value="Genomic_DNA"/>
</dbReference>
<keyword evidence="2" id="KW-0805">Transcription regulation</keyword>
<sequence>MSAPTDDAAASGTARAVRMAATRGRDTPHGAPPDAPDAPEGPDGLPAGAPVRPHADSHAPSRTDPRIDSHAPSQTGSRIDSHADSQAEFRDFFERHHAELARLAHLLLGSSDGADDLAADALVAVWHQWDRVRAADHPAAYARGVVANLARSRIRSLVRERRRVALFSSQGSDHVDDPDVSAVVDVQAALVRLPFRKRACVVLRHAFDLSERETARTLGISVGTVKSQTSRGIAELERLLGPLDGEGEPATTRRTGQPEAGQPEPQQTQTGRPGPQQTVAGQTQTHRPQTHQPQTHQPRTHQTEPGRTETERTEPERTETRQPETVQTETGRTVRTLRSGNTGQTGPARHSGHIGHAGHAGGGS</sequence>
<protein>
    <recommendedName>
        <fullName evidence="11">RNA polymerase ECF-subfamily sigma factor</fullName>
    </recommendedName>
</protein>
<dbReference type="Pfam" id="PF04542">
    <property type="entry name" value="Sigma70_r2"/>
    <property type="match status" value="1"/>
</dbReference>
<dbReference type="SUPFAM" id="SSF88659">
    <property type="entry name" value="Sigma3 and sigma4 domains of RNA polymerase sigma factors"/>
    <property type="match status" value="1"/>
</dbReference>
<proteinExistence type="inferred from homology"/>
<organism evidence="9 10">
    <name type="scientific">Streptomyces hygroscopicus</name>
    <dbReference type="NCBI Taxonomy" id="1912"/>
    <lineage>
        <taxon>Bacteria</taxon>
        <taxon>Bacillati</taxon>
        <taxon>Actinomycetota</taxon>
        <taxon>Actinomycetes</taxon>
        <taxon>Kitasatosporales</taxon>
        <taxon>Streptomycetaceae</taxon>
        <taxon>Streptomyces</taxon>
        <taxon>Streptomyces violaceusniger group</taxon>
    </lineage>
</organism>
<feature type="region of interest" description="Disordered" evidence="6">
    <location>
        <begin position="238"/>
        <end position="364"/>
    </location>
</feature>
<dbReference type="InterPro" id="IPR013249">
    <property type="entry name" value="RNA_pol_sigma70_r4_t2"/>
</dbReference>
<feature type="compositionally biased region" description="Low complexity" evidence="6">
    <location>
        <begin position="41"/>
        <end position="50"/>
    </location>
</feature>
<dbReference type="Pfam" id="PF08281">
    <property type="entry name" value="Sigma70_r4_2"/>
    <property type="match status" value="1"/>
</dbReference>
<keyword evidence="5" id="KW-0804">Transcription</keyword>
<gene>
    <name evidence="9" type="ORF">TPA0910_36830</name>
</gene>
<dbReference type="Gene3D" id="1.10.10.10">
    <property type="entry name" value="Winged helix-like DNA-binding domain superfamily/Winged helix DNA-binding domain"/>
    <property type="match status" value="1"/>
</dbReference>
<dbReference type="InterPro" id="IPR014284">
    <property type="entry name" value="RNA_pol_sigma-70_dom"/>
</dbReference>
<evidence type="ECO:0000256" key="5">
    <source>
        <dbReference type="ARBA" id="ARBA00023163"/>
    </source>
</evidence>
<feature type="region of interest" description="Disordered" evidence="6">
    <location>
        <begin position="1"/>
        <end position="82"/>
    </location>
</feature>
<dbReference type="InterPro" id="IPR013325">
    <property type="entry name" value="RNA_pol_sigma_r2"/>
</dbReference>
<evidence type="ECO:0000256" key="2">
    <source>
        <dbReference type="ARBA" id="ARBA00023015"/>
    </source>
</evidence>
<accession>A0ABQ3U0W1</accession>
<evidence type="ECO:0000313" key="9">
    <source>
        <dbReference type="EMBL" id="GHJ29250.1"/>
    </source>
</evidence>
<comment type="similarity">
    <text evidence="1">Belongs to the sigma-70 factor family. ECF subfamily.</text>
</comment>
<dbReference type="CDD" id="cd06171">
    <property type="entry name" value="Sigma70_r4"/>
    <property type="match status" value="1"/>
</dbReference>
<evidence type="ECO:0000259" key="8">
    <source>
        <dbReference type="Pfam" id="PF08281"/>
    </source>
</evidence>
<dbReference type="PANTHER" id="PTHR43133:SF50">
    <property type="entry name" value="ECF RNA POLYMERASE SIGMA FACTOR SIGM"/>
    <property type="match status" value="1"/>
</dbReference>
<evidence type="ECO:0000256" key="1">
    <source>
        <dbReference type="ARBA" id="ARBA00010641"/>
    </source>
</evidence>
<dbReference type="Gene3D" id="1.10.1740.10">
    <property type="match status" value="1"/>
</dbReference>
<comment type="caution">
    <text evidence="9">The sequence shown here is derived from an EMBL/GenBank/DDBJ whole genome shotgun (WGS) entry which is preliminary data.</text>
</comment>
<dbReference type="NCBIfam" id="TIGR02983">
    <property type="entry name" value="SigE-fam_strep"/>
    <property type="match status" value="1"/>
</dbReference>
<dbReference type="NCBIfam" id="TIGR02937">
    <property type="entry name" value="sigma70-ECF"/>
    <property type="match status" value="1"/>
</dbReference>
<evidence type="ECO:0008006" key="11">
    <source>
        <dbReference type="Google" id="ProtNLM"/>
    </source>
</evidence>
<evidence type="ECO:0000313" key="10">
    <source>
        <dbReference type="Proteomes" id="UP001054854"/>
    </source>
</evidence>
<keyword evidence="10" id="KW-1185">Reference proteome</keyword>
<feature type="compositionally biased region" description="Basic and acidic residues" evidence="6">
    <location>
        <begin position="301"/>
        <end position="322"/>
    </location>
</feature>
<feature type="compositionally biased region" description="Polar residues" evidence="6">
    <location>
        <begin position="331"/>
        <end position="345"/>
    </location>
</feature>
<dbReference type="InterPro" id="IPR039425">
    <property type="entry name" value="RNA_pol_sigma-70-like"/>
</dbReference>
<keyword evidence="4" id="KW-0238">DNA-binding</keyword>
<feature type="compositionally biased region" description="Basic and acidic residues" evidence="6">
    <location>
        <begin position="53"/>
        <end position="69"/>
    </location>
</feature>
<dbReference type="InterPro" id="IPR013324">
    <property type="entry name" value="RNA_pol_sigma_r3/r4-like"/>
</dbReference>
<feature type="domain" description="RNA polymerase sigma-70 region 2" evidence="7">
    <location>
        <begin position="92"/>
        <end position="158"/>
    </location>
</feature>